<dbReference type="InterPro" id="IPR018247">
    <property type="entry name" value="EF_Hand_1_Ca_BS"/>
</dbReference>
<feature type="domain" description="EF-hand" evidence="10">
    <location>
        <begin position="209"/>
        <end position="244"/>
    </location>
</feature>
<keyword evidence="7" id="KW-0496">Mitochondrion</keyword>
<evidence type="ECO:0000256" key="5">
    <source>
        <dbReference type="ARBA" id="ARBA00022837"/>
    </source>
</evidence>
<evidence type="ECO:0000256" key="3">
    <source>
        <dbReference type="ARBA" id="ARBA00022737"/>
    </source>
</evidence>
<dbReference type="InterPro" id="IPR039800">
    <property type="entry name" value="MICU1/2/3"/>
</dbReference>
<keyword evidence="8 9" id="KW-0472">Membrane</keyword>
<evidence type="ECO:0000256" key="1">
    <source>
        <dbReference type="ARBA" id="ARBA00004273"/>
    </source>
</evidence>
<dbReference type="GO" id="GO:0051560">
    <property type="term" value="P:mitochondrial calcium ion homeostasis"/>
    <property type="evidence" value="ECO:0007669"/>
    <property type="project" value="TreeGrafter"/>
</dbReference>
<dbReference type="Pfam" id="PF13833">
    <property type="entry name" value="EF-hand_8"/>
    <property type="match status" value="1"/>
</dbReference>
<dbReference type="InterPro" id="IPR002048">
    <property type="entry name" value="EF_hand_dom"/>
</dbReference>
<evidence type="ECO:0000256" key="9">
    <source>
        <dbReference type="SAM" id="Phobius"/>
    </source>
</evidence>
<dbReference type="InterPro" id="IPR011992">
    <property type="entry name" value="EF-hand-dom_pair"/>
</dbReference>
<dbReference type="Gene3D" id="1.10.238.10">
    <property type="entry name" value="EF-hand"/>
    <property type="match status" value="2"/>
</dbReference>
<keyword evidence="9" id="KW-1133">Transmembrane helix</keyword>
<dbReference type="SUPFAM" id="SSF47473">
    <property type="entry name" value="EF-hand"/>
    <property type="match status" value="2"/>
</dbReference>
<dbReference type="PANTHER" id="PTHR12294:SF13">
    <property type="entry name" value="MITOCHONDRIAL CALCIUM UPTAKE 3, ISOFORM D"/>
    <property type="match status" value="1"/>
</dbReference>
<reference evidence="11" key="1">
    <citation type="submission" date="2014-07" db="EMBL/GenBank/DDBJ databases">
        <authorList>
            <person name="Martin A.A"/>
            <person name="De Silva N."/>
        </authorList>
    </citation>
    <scope>NUCLEOTIDE SEQUENCE</scope>
</reference>
<evidence type="ECO:0000256" key="2">
    <source>
        <dbReference type="ARBA" id="ARBA00004569"/>
    </source>
</evidence>
<sequence>MLTNRYRNVNKKVFNIIPRNNLQPIGSSIAALYSDHSKSNSNTLQTIEVYDRKYYHYKDKKRRSNGFSNLFWFLSSTSFTLSASIFVSNSNKSNFFGFPLNDNEELKKKLHVNSKNLKLSKKDIRFLLFASVEYDEVIYMTPSDFLDSLTQEYPKERVYRRVLDEKTVNEMLKRTPSFSDRNDKLFRKIDANGLISYSEYLFLIMLLTKSMASFKIVFSLFDDDNNDIIDKNEFLLVRSLVTPLRSRSKKQEIDEQCSTNCSIDGENIVQIIQYIGQSVDKNFECEGEEYTKSTSEITIQETTLSRYLFGQKGNQKRSFSDFQTFFEQLQRELTEIEFNEFSRGKNEISPVDFARLVLRYSILNKGSYEDYLKRIQSKTCPGDPGITLSEFEQFSKFLNHLEDFTKAVKLYTSAQIPVSEEEFIRAVKVTTNLELSKKLVHILFLIFDENGDGHLTYTEFIAVMNDRLNRGFKKKRSKGTGGFGWEYLKDCITNEMRN</sequence>
<protein>
    <submittedName>
        <fullName evidence="12">Calcium uptake protein 2, mitochondrial (inferred by orthology to a human protein)</fullName>
    </submittedName>
</protein>
<dbReference type="STRING" id="75913.A0A0K0F8M8"/>
<evidence type="ECO:0000313" key="12">
    <source>
        <dbReference type="WBParaSite" id="SVE_0517700.1"/>
    </source>
</evidence>
<keyword evidence="3" id="KW-0677">Repeat</keyword>
<comment type="subcellular location">
    <subcellularLocation>
        <location evidence="1">Mitochondrion inner membrane</location>
    </subcellularLocation>
    <subcellularLocation>
        <location evidence="2">Mitochondrion intermembrane space</location>
    </subcellularLocation>
</comment>
<keyword evidence="5" id="KW-0106">Calcium</keyword>
<feature type="domain" description="EF-hand" evidence="10">
    <location>
        <begin position="435"/>
        <end position="470"/>
    </location>
</feature>
<accession>A0A0K0F8M8</accession>
<reference evidence="12" key="2">
    <citation type="submission" date="2015-08" db="UniProtKB">
        <authorList>
            <consortium name="WormBaseParasite"/>
        </authorList>
    </citation>
    <scope>IDENTIFICATION</scope>
</reference>
<dbReference type="PROSITE" id="PS00018">
    <property type="entry name" value="EF_HAND_1"/>
    <property type="match status" value="2"/>
</dbReference>
<evidence type="ECO:0000256" key="7">
    <source>
        <dbReference type="ARBA" id="ARBA00023128"/>
    </source>
</evidence>
<keyword evidence="6" id="KW-0809">Transit peptide</keyword>
<dbReference type="PANTHER" id="PTHR12294">
    <property type="entry name" value="EF HAND DOMAIN FAMILY A1,A2-RELATED"/>
    <property type="match status" value="1"/>
</dbReference>
<evidence type="ECO:0000256" key="6">
    <source>
        <dbReference type="ARBA" id="ARBA00022946"/>
    </source>
</evidence>
<dbReference type="PROSITE" id="PS50222">
    <property type="entry name" value="EF_HAND_2"/>
    <property type="match status" value="2"/>
</dbReference>
<keyword evidence="4" id="KW-0999">Mitochondrion inner membrane</keyword>
<dbReference type="GO" id="GO:0005509">
    <property type="term" value="F:calcium ion binding"/>
    <property type="evidence" value="ECO:0007669"/>
    <property type="project" value="InterPro"/>
</dbReference>
<proteinExistence type="predicted"/>
<evidence type="ECO:0000256" key="4">
    <source>
        <dbReference type="ARBA" id="ARBA00022792"/>
    </source>
</evidence>
<dbReference type="GO" id="GO:0036444">
    <property type="term" value="P:calcium import into the mitochondrion"/>
    <property type="evidence" value="ECO:0007669"/>
    <property type="project" value="UniProtKB-ARBA"/>
</dbReference>
<evidence type="ECO:0000256" key="8">
    <source>
        <dbReference type="ARBA" id="ARBA00023136"/>
    </source>
</evidence>
<dbReference type="AlphaFoldDB" id="A0A0K0F8M8"/>
<dbReference type="WBParaSite" id="SVE_0517700.1">
    <property type="protein sequence ID" value="SVE_0517700.1"/>
    <property type="gene ID" value="SVE_0517700"/>
</dbReference>
<name>A0A0K0F8M8_STRVS</name>
<evidence type="ECO:0000259" key="10">
    <source>
        <dbReference type="PROSITE" id="PS50222"/>
    </source>
</evidence>
<keyword evidence="11" id="KW-1185">Reference proteome</keyword>
<dbReference type="GO" id="GO:1990246">
    <property type="term" value="C:uniplex complex"/>
    <property type="evidence" value="ECO:0007669"/>
    <property type="project" value="TreeGrafter"/>
</dbReference>
<dbReference type="Proteomes" id="UP000035680">
    <property type="component" value="Unassembled WGS sequence"/>
</dbReference>
<evidence type="ECO:0000313" key="11">
    <source>
        <dbReference type="Proteomes" id="UP000035680"/>
    </source>
</evidence>
<organism evidence="11 12">
    <name type="scientific">Strongyloides venezuelensis</name>
    <name type="common">Threadworm</name>
    <dbReference type="NCBI Taxonomy" id="75913"/>
    <lineage>
        <taxon>Eukaryota</taxon>
        <taxon>Metazoa</taxon>
        <taxon>Ecdysozoa</taxon>
        <taxon>Nematoda</taxon>
        <taxon>Chromadorea</taxon>
        <taxon>Rhabditida</taxon>
        <taxon>Tylenchina</taxon>
        <taxon>Panagrolaimomorpha</taxon>
        <taxon>Strongyloidoidea</taxon>
        <taxon>Strongyloididae</taxon>
        <taxon>Strongyloides</taxon>
    </lineage>
</organism>
<dbReference type="GO" id="GO:0005758">
    <property type="term" value="C:mitochondrial intermembrane space"/>
    <property type="evidence" value="ECO:0007669"/>
    <property type="project" value="UniProtKB-SubCell"/>
</dbReference>
<keyword evidence="9" id="KW-0812">Transmembrane</keyword>
<feature type="transmembrane region" description="Helical" evidence="9">
    <location>
        <begin position="70"/>
        <end position="87"/>
    </location>
</feature>
<dbReference type="SMART" id="SM00054">
    <property type="entry name" value="EFh"/>
    <property type="match status" value="3"/>
</dbReference>